<proteinExistence type="predicted"/>
<organism evidence="1 2">
    <name type="scientific">Lactuca saligna</name>
    <name type="common">Willowleaf lettuce</name>
    <dbReference type="NCBI Taxonomy" id="75948"/>
    <lineage>
        <taxon>Eukaryota</taxon>
        <taxon>Viridiplantae</taxon>
        <taxon>Streptophyta</taxon>
        <taxon>Embryophyta</taxon>
        <taxon>Tracheophyta</taxon>
        <taxon>Spermatophyta</taxon>
        <taxon>Magnoliopsida</taxon>
        <taxon>eudicotyledons</taxon>
        <taxon>Gunneridae</taxon>
        <taxon>Pentapetalae</taxon>
        <taxon>asterids</taxon>
        <taxon>campanulids</taxon>
        <taxon>Asterales</taxon>
        <taxon>Asteraceae</taxon>
        <taxon>Cichorioideae</taxon>
        <taxon>Cichorieae</taxon>
        <taxon>Lactucinae</taxon>
        <taxon>Lactuca</taxon>
    </lineage>
</organism>
<evidence type="ECO:0000313" key="2">
    <source>
        <dbReference type="Proteomes" id="UP001177003"/>
    </source>
</evidence>
<gene>
    <name evidence="1" type="ORF">LSALG_LOCUS36234</name>
</gene>
<dbReference type="AlphaFoldDB" id="A0AA36EHY2"/>
<accession>A0AA36EHY2</accession>
<name>A0AA36EHY2_LACSI</name>
<reference evidence="1" key="1">
    <citation type="submission" date="2023-04" db="EMBL/GenBank/DDBJ databases">
        <authorList>
            <person name="Vijverberg K."/>
            <person name="Xiong W."/>
            <person name="Schranz E."/>
        </authorList>
    </citation>
    <scope>NUCLEOTIDE SEQUENCE</scope>
</reference>
<sequence length="100" mass="10887">MEEDNEMAFGEEKQGDLACYMTRINNECAKDSRKIGICQIRDGKSLIRKPLKPAIEGFRQILISSDSPIVFSDEPPAKMSFSGGLFSTVIQAASTIGVAS</sequence>
<evidence type="ECO:0000313" key="1">
    <source>
        <dbReference type="EMBL" id="CAI9297416.1"/>
    </source>
</evidence>
<keyword evidence="2" id="KW-1185">Reference proteome</keyword>
<protein>
    <submittedName>
        <fullName evidence="1">Uncharacterized protein</fullName>
    </submittedName>
</protein>
<dbReference type="Proteomes" id="UP001177003">
    <property type="component" value="Chromosome 8"/>
</dbReference>
<dbReference type="EMBL" id="OX465084">
    <property type="protein sequence ID" value="CAI9297416.1"/>
    <property type="molecule type" value="Genomic_DNA"/>
</dbReference>